<dbReference type="EMBL" id="CAJGYM010000030">
    <property type="protein sequence ID" value="CAD6192907.1"/>
    <property type="molecule type" value="Genomic_DNA"/>
</dbReference>
<dbReference type="Pfam" id="PF18770">
    <property type="entry name" value="Arm_vescicular"/>
    <property type="match status" value="1"/>
</dbReference>
<dbReference type="AlphaFoldDB" id="A0A8S1HCD9"/>
<keyword evidence="5" id="KW-0677">Repeat</keyword>
<dbReference type="GO" id="GO:0005795">
    <property type="term" value="C:Golgi stack"/>
    <property type="evidence" value="ECO:0007669"/>
    <property type="project" value="TreeGrafter"/>
</dbReference>
<feature type="domain" description="Uso1/p115-like vesicle tethering protein C-terminal" evidence="12">
    <location>
        <begin position="806"/>
        <end position="928"/>
    </location>
</feature>
<keyword evidence="8" id="KW-0472">Membrane</keyword>
<evidence type="ECO:0000313" key="13">
    <source>
        <dbReference type="EMBL" id="CAD6192907.1"/>
    </source>
</evidence>
<dbReference type="SUPFAM" id="SSF48371">
    <property type="entry name" value="ARM repeat"/>
    <property type="match status" value="2"/>
</dbReference>
<organism evidence="13 14">
    <name type="scientific">Caenorhabditis auriculariae</name>
    <dbReference type="NCBI Taxonomy" id="2777116"/>
    <lineage>
        <taxon>Eukaryota</taxon>
        <taxon>Metazoa</taxon>
        <taxon>Ecdysozoa</taxon>
        <taxon>Nematoda</taxon>
        <taxon>Chromadorea</taxon>
        <taxon>Rhabditida</taxon>
        <taxon>Rhabditina</taxon>
        <taxon>Rhabditomorpha</taxon>
        <taxon>Rhabditoidea</taxon>
        <taxon>Rhabditidae</taxon>
        <taxon>Peloderinae</taxon>
        <taxon>Caenorhabditis</taxon>
    </lineage>
</organism>
<sequence>MSSTCSTFSFRSHGTIPQEFLKYKKQQRYRYRARKRAPLIQNLLIHPPTEMALFRNFFGGGPADPEEENGAELVERFVERVETCSAPEDRRDAIRALRSLAKKYRLAVGTMGMNSYVDILEKERMNHEILALVLDTLSAVLSSDDENVEEDELGERLAEVMLKRAGLVSSVLAAIEQFDFGVRRTAVQLLTSLLRHRGPEVQASVMGQPMGVSKLVDIVHDNREIIRNEAILMLCELSRSNAQIQQLLAYDNLFVLLFDVVDTEPLDSIVIEDCLFVTLNLLRKNAMNQQLFRENNLIARLGTILHSFLYGAEGETDEAVDTGEWAKQRTANVIFLLQIVRALVSPDNAGTNTHAAQKAIYQTKILAELCRVLLSEIGASVEILTESIIVVAESIRGNYTNQEYFASTTLITPDQSTRPSLLVLLISMTAEKQPFKLRCSVFYCFLSYLFDNEFGKTKIIETLLPSSQPENAVSTGALICQAISSSESVQCWFGCVSLMHCLYQVEHLCEQLLRVQLTVSSEGPSVSLLSHVSQLLTSMGNRRPQMRAGVLMLLGVWLNGSPQAVTSFVAKDENLQYLTTHIADECGEGSESEQQAIRGLIAFSLLVCLKSTEDKDARSSLEALIERRVGKEAVISALEGLSRTEQFVRAAQKPQPLAKQTNELFLDFHFVKLFKNIESSLVKQIRPTGEFNGTANNDSIIQSFKELIKRQDEEISVLKHEAKRAQTEITRLQQEADKSSLEKELEDVRAKLEASCSVQAHSESVSLQLQEAQRVAQQWYSEAERYKQWAAQWQSYQLAQIPNAAEVGVAQLQQQIAELEQQLSFGYQAFEQQSQSIVQYTNQNAELREAVSKLESALATKEREISEAKSSVAVNGHASNPEDQEEVTKLRSEQEDLLVLLAEQHNKMTQYRRTLKSLGQPVTDDEDE</sequence>
<evidence type="ECO:0000256" key="8">
    <source>
        <dbReference type="ARBA" id="ARBA00023136"/>
    </source>
</evidence>
<dbReference type="OrthoDB" id="198977at2759"/>
<evidence type="ECO:0000256" key="4">
    <source>
        <dbReference type="ARBA" id="ARBA00022490"/>
    </source>
</evidence>
<evidence type="ECO:0000256" key="2">
    <source>
        <dbReference type="ARBA" id="ARBA00004496"/>
    </source>
</evidence>
<dbReference type="Proteomes" id="UP000835052">
    <property type="component" value="Unassembled WGS sequence"/>
</dbReference>
<evidence type="ECO:0000313" key="14">
    <source>
        <dbReference type="Proteomes" id="UP000835052"/>
    </source>
</evidence>
<evidence type="ECO:0000256" key="6">
    <source>
        <dbReference type="ARBA" id="ARBA00023034"/>
    </source>
</evidence>
<evidence type="ECO:0000256" key="7">
    <source>
        <dbReference type="ARBA" id="ARBA00023054"/>
    </source>
</evidence>
<dbReference type="GO" id="GO:0048211">
    <property type="term" value="P:Golgi vesicle docking"/>
    <property type="evidence" value="ECO:0007669"/>
    <property type="project" value="TreeGrafter"/>
</dbReference>
<keyword evidence="4" id="KW-0963">Cytoplasm</keyword>
<dbReference type="Gene3D" id="1.25.10.10">
    <property type="entry name" value="Leucine-rich Repeat Variant"/>
    <property type="match status" value="1"/>
</dbReference>
<proteinExistence type="predicted"/>
<feature type="coiled-coil region" evidence="9">
    <location>
        <begin position="701"/>
        <end position="751"/>
    </location>
</feature>
<dbReference type="GO" id="GO:0005783">
    <property type="term" value="C:endoplasmic reticulum"/>
    <property type="evidence" value="ECO:0007669"/>
    <property type="project" value="TreeGrafter"/>
</dbReference>
<keyword evidence="6" id="KW-0333">Golgi apparatus</keyword>
<feature type="region of interest" description="Disordered" evidence="10">
    <location>
        <begin position="868"/>
        <end position="890"/>
    </location>
</feature>
<dbReference type="GO" id="GO:0045056">
    <property type="term" value="P:transcytosis"/>
    <property type="evidence" value="ECO:0007669"/>
    <property type="project" value="TreeGrafter"/>
</dbReference>
<reference evidence="13" key="1">
    <citation type="submission" date="2020-10" db="EMBL/GenBank/DDBJ databases">
        <authorList>
            <person name="Kikuchi T."/>
        </authorList>
    </citation>
    <scope>NUCLEOTIDE SEQUENCE</scope>
    <source>
        <strain evidence="13">NKZ352</strain>
    </source>
</reference>
<evidence type="ECO:0000256" key="1">
    <source>
        <dbReference type="ARBA" id="ARBA00004184"/>
    </source>
</evidence>
<dbReference type="InterPro" id="IPR006955">
    <property type="entry name" value="Uso1_p115_C"/>
</dbReference>
<dbReference type="GO" id="GO:0012507">
    <property type="term" value="C:ER to Golgi transport vesicle membrane"/>
    <property type="evidence" value="ECO:0007669"/>
    <property type="project" value="TreeGrafter"/>
</dbReference>
<dbReference type="GO" id="GO:0006886">
    <property type="term" value="P:intracellular protein transport"/>
    <property type="evidence" value="ECO:0007669"/>
    <property type="project" value="InterPro"/>
</dbReference>
<dbReference type="GO" id="GO:0048280">
    <property type="term" value="P:vesicle fusion with Golgi apparatus"/>
    <property type="evidence" value="ECO:0007669"/>
    <property type="project" value="InterPro"/>
</dbReference>
<evidence type="ECO:0000256" key="3">
    <source>
        <dbReference type="ARBA" id="ARBA00004555"/>
    </source>
</evidence>
<gene>
    <name evidence="13" type="ORF">CAUJ_LOCUS8826</name>
</gene>
<dbReference type="Pfam" id="PF04871">
    <property type="entry name" value="Uso1_p115_C"/>
    <property type="match status" value="1"/>
</dbReference>
<keyword evidence="7 9" id="KW-0175">Coiled coil</keyword>
<evidence type="ECO:0000259" key="11">
    <source>
        <dbReference type="Pfam" id="PF04869"/>
    </source>
</evidence>
<dbReference type="GO" id="GO:0006888">
    <property type="term" value="P:endoplasmic reticulum to Golgi vesicle-mediated transport"/>
    <property type="evidence" value="ECO:0007669"/>
    <property type="project" value="TreeGrafter"/>
</dbReference>
<comment type="subcellular location">
    <subcellularLocation>
        <location evidence="2">Cytoplasm</location>
    </subcellularLocation>
    <subcellularLocation>
        <location evidence="1">Endomembrane system</location>
        <topology evidence="1">Peripheral membrane protein</topology>
    </subcellularLocation>
    <subcellularLocation>
        <location evidence="3">Golgi apparatus</location>
    </subcellularLocation>
</comment>
<dbReference type="GO" id="GO:0000139">
    <property type="term" value="C:Golgi membrane"/>
    <property type="evidence" value="ECO:0007669"/>
    <property type="project" value="InterPro"/>
</dbReference>
<dbReference type="PANTHER" id="PTHR10013:SF0">
    <property type="entry name" value="GENERAL VESICULAR TRANSPORT FACTOR P115"/>
    <property type="match status" value="1"/>
</dbReference>
<dbReference type="PANTHER" id="PTHR10013">
    <property type="entry name" value="GENERAL VESICULAR TRANSPORT FACTOR P115"/>
    <property type="match status" value="1"/>
</dbReference>
<evidence type="ECO:0000256" key="5">
    <source>
        <dbReference type="ARBA" id="ARBA00022737"/>
    </source>
</evidence>
<dbReference type="InterPro" id="IPR011989">
    <property type="entry name" value="ARM-like"/>
</dbReference>
<evidence type="ECO:0000256" key="10">
    <source>
        <dbReference type="SAM" id="MobiDB-lite"/>
    </source>
</evidence>
<evidence type="ECO:0000256" key="9">
    <source>
        <dbReference type="SAM" id="Coils"/>
    </source>
</evidence>
<feature type="domain" description="Vesicle tethering protein Uso1/P115-like head" evidence="11">
    <location>
        <begin position="398"/>
        <end position="685"/>
    </location>
</feature>
<evidence type="ECO:0000259" key="12">
    <source>
        <dbReference type="Pfam" id="PF04871"/>
    </source>
</evidence>
<protein>
    <recommendedName>
        <fullName evidence="15">General vesicular transport factor p115</fullName>
    </recommendedName>
</protein>
<name>A0A8S1HCD9_9PELO</name>
<dbReference type="Pfam" id="PF04869">
    <property type="entry name" value="Uso1_p115_head"/>
    <property type="match status" value="1"/>
</dbReference>
<evidence type="ECO:0008006" key="15">
    <source>
        <dbReference type="Google" id="ProtNLM"/>
    </source>
</evidence>
<dbReference type="InterPro" id="IPR024095">
    <property type="entry name" value="Vesicle_P115"/>
</dbReference>
<dbReference type="InterPro" id="IPR006953">
    <property type="entry name" value="Vesicle_Uso1_P115_head"/>
</dbReference>
<keyword evidence="14" id="KW-1185">Reference proteome</keyword>
<accession>A0A8S1HCD9</accession>
<comment type="caution">
    <text evidence="13">The sequence shown here is derived from an EMBL/GenBank/DDBJ whole genome shotgun (WGS) entry which is preliminary data.</text>
</comment>
<dbReference type="InterPro" id="IPR016024">
    <property type="entry name" value="ARM-type_fold"/>
</dbReference>
<dbReference type="InterPro" id="IPR041209">
    <property type="entry name" value="P115_Arm_rpt"/>
</dbReference>